<name>A0ACC1TAH6_9APHY</name>
<gene>
    <name evidence="1" type="ORF">NM688_g1677</name>
</gene>
<reference evidence="1" key="1">
    <citation type="submission" date="2022-07" db="EMBL/GenBank/DDBJ databases">
        <title>Genome Sequence of Phlebia brevispora.</title>
        <authorList>
            <person name="Buettner E."/>
        </authorList>
    </citation>
    <scope>NUCLEOTIDE SEQUENCE</scope>
    <source>
        <strain evidence="1">MPL23</strain>
    </source>
</reference>
<organism evidence="1 2">
    <name type="scientific">Phlebia brevispora</name>
    <dbReference type="NCBI Taxonomy" id="194682"/>
    <lineage>
        <taxon>Eukaryota</taxon>
        <taxon>Fungi</taxon>
        <taxon>Dikarya</taxon>
        <taxon>Basidiomycota</taxon>
        <taxon>Agaricomycotina</taxon>
        <taxon>Agaricomycetes</taxon>
        <taxon>Polyporales</taxon>
        <taxon>Meruliaceae</taxon>
        <taxon>Phlebia</taxon>
    </lineage>
</organism>
<evidence type="ECO:0000313" key="2">
    <source>
        <dbReference type="Proteomes" id="UP001148662"/>
    </source>
</evidence>
<dbReference type="EMBL" id="JANHOG010000187">
    <property type="protein sequence ID" value="KAJ3557060.1"/>
    <property type="molecule type" value="Genomic_DNA"/>
</dbReference>
<evidence type="ECO:0000313" key="1">
    <source>
        <dbReference type="EMBL" id="KAJ3557060.1"/>
    </source>
</evidence>
<comment type="caution">
    <text evidence="1">The sequence shown here is derived from an EMBL/GenBank/DDBJ whole genome shotgun (WGS) entry which is preliminary data.</text>
</comment>
<proteinExistence type="predicted"/>
<dbReference type="Proteomes" id="UP001148662">
    <property type="component" value="Unassembled WGS sequence"/>
</dbReference>
<accession>A0ACC1TAH6</accession>
<protein>
    <submittedName>
        <fullName evidence="1">Uncharacterized protein</fullName>
    </submittedName>
</protein>
<keyword evidence="2" id="KW-1185">Reference proteome</keyword>
<sequence length="232" mass="26941">MIIYIAFALLIFMFFTIVCPRRSRHSRSPHERTRTGSGSRRKSDAEDRDLPLNDVVMNTDDFKDLQSDSGPILFYDRDKPFYEFANFSPHPVIHEELEYPTAEHLFQAHKFLPKRPELAERIRNLPSARAALQEATRLTRLRRTDWFDVNLDIMDTILEAKFTQHPSLRVLLLSTGDREIVEASPVDSFWGTGEDGQGRNELGKALTRLREKFREQHHPDNSHSSDPHNNSD</sequence>